<evidence type="ECO:0000313" key="3">
    <source>
        <dbReference type="Proteomes" id="UP001320898"/>
    </source>
</evidence>
<dbReference type="CDD" id="cd00829">
    <property type="entry name" value="SCP-x_thiolase"/>
    <property type="match status" value="1"/>
</dbReference>
<dbReference type="InterPro" id="IPR016039">
    <property type="entry name" value="Thiolase-like"/>
</dbReference>
<dbReference type="EMBL" id="JALIDZ010000008">
    <property type="protein sequence ID" value="MCT8973756.1"/>
    <property type="molecule type" value="Genomic_DNA"/>
</dbReference>
<dbReference type="Proteomes" id="UP001320898">
    <property type="component" value="Unassembled WGS sequence"/>
</dbReference>
<dbReference type="Pfam" id="PF22691">
    <property type="entry name" value="Thiolase_C_1"/>
    <property type="match status" value="1"/>
</dbReference>
<dbReference type="SUPFAM" id="SSF53901">
    <property type="entry name" value="Thiolase-like"/>
    <property type="match status" value="1"/>
</dbReference>
<evidence type="ECO:0000313" key="2">
    <source>
        <dbReference type="EMBL" id="MCT8973756.1"/>
    </source>
</evidence>
<organism evidence="2 3">
    <name type="scientific">Microbaculum marinisediminis</name>
    <dbReference type="NCBI Taxonomy" id="2931392"/>
    <lineage>
        <taxon>Bacteria</taxon>
        <taxon>Pseudomonadati</taxon>
        <taxon>Pseudomonadota</taxon>
        <taxon>Alphaproteobacteria</taxon>
        <taxon>Hyphomicrobiales</taxon>
        <taxon>Tepidamorphaceae</taxon>
        <taxon>Microbaculum</taxon>
    </lineage>
</organism>
<dbReference type="RefSeq" id="WP_261617336.1">
    <property type="nucleotide sequence ID" value="NZ_JALIDZ010000008.1"/>
</dbReference>
<dbReference type="Gene3D" id="3.40.47.10">
    <property type="match status" value="1"/>
</dbReference>
<dbReference type="PANTHER" id="PTHR42870:SF1">
    <property type="entry name" value="NON-SPECIFIC LIPID-TRANSFER PROTEIN-LIKE 2"/>
    <property type="match status" value="1"/>
</dbReference>
<reference evidence="2 3" key="1">
    <citation type="submission" date="2022-04" db="EMBL/GenBank/DDBJ databases">
        <authorList>
            <person name="Ye Y.-Q."/>
            <person name="Du Z.-J."/>
        </authorList>
    </citation>
    <scope>NUCLEOTIDE SEQUENCE [LARGE SCALE GENOMIC DNA]</scope>
    <source>
        <strain evidence="2 3">A6E488</strain>
    </source>
</reference>
<gene>
    <name evidence="2" type="ORF">MUB46_17970</name>
</gene>
<dbReference type="InterPro" id="IPR002155">
    <property type="entry name" value="Thiolase"/>
</dbReference>
<dbReference type="InterPro" id="IPR055140">
    <property type="entry name" value="Thiolase_C_2"/>
</dbReference>
<dbReference type="GO" id="GO:0003988">
    <property type="term" value="F:acetyl-CoA C-acyltransferase activity"/>
    <property type="evidence" value="ECO:0007669"/>
    <property type="project" value="UniProtKB-ARBA"/>
</dbReference>
<protein>
    <submittedName>
        <fullName evidence="2">Thiolase family protein</fullName>
    </submittedName>
</protein>
<keyword evidence="3" id="KW-1185">Reference proteome</keyword>
<evidence type="ECO:0000259" key="1">
    <source>
        <dbReference type="Pfam" id="PF22691"/>
    </source>
</evidence>
<name>A0AAW5R4Y6_9HYPH</name>
<sequence>MSGRRQGYDGVVLAVPVTVPYERFSIHGAHRFFGRLMRGLVEQSGLPKERIDGVCAASFSLAPDNAIGLVERLGLSTRWLDTIPLGGVSGIVALRRAARAVQCGDADIVACIAGETNQTDSFRRGTATFSQSAQDAVYPYASGGPNASFAFLTDNYMRTYGAKAEDFGRVCVAQRDNATAYPHALFRTPLTLADYLDGPMVADPIRLYDCVMPCAGAEGFLVMTEETARDEGLPYVRLLAAIERHNAFADDPIQERGGWAKDGDALFAQSGVGRDAIDFFQTYDDYPVITMLQFEDLGFCGKGEAKDFVRQHDLTVSGSFPVNTSGGQLSVGQAGAAGGFLGLVEAIRQLTGETLGAAVAEARVGLVSGFGMINYDRGLCAGAAILAAA</sequence>
<dbReference type="PANTHER" id="PTHR42870">
    <property type="entry name" value="ACETYL-COA C-ACETYLTRANSFERASE"/>
    <property type="match status" value="1"/>
</dbReference>
<dbReference type="AlphaFoldDB" id="A0AAW5R4Y6"/>
<dbReference type="PIRSF" id="PIRSF000429">
    <property type="entry name" value="Ac-CoA_Ac_transf"/>
    <property type="match status" value="1"/>
</dbReference>
<accession>A0AAW5R4Y6</accession>
<comment type="caution">
    <text evidence="2">The sequence shown here is derived from an EMBL/GenBank/DDBJ whole genome shotgun (WGS) entry which is preliminary data.</text>
</comment>
<feature type="domain" description="Thiolase C-terminal" evidence="1">
    <location>
        <begin position="256"/>
        <end position="373"/>
    </location>
</feature>
<proteinExistence type="predicted"/>